<reference evidence="1 2" key="1">
    <citation type="submission" date="2018-05" db="EMBL/GenBank/DDBJ databases">
        <title>Acuticoccus sediminis sp. nov., isolated from deep-sea sediment of Indian Ocean.</title>
        <authorList>
            <person name="Liu X."/>
            <person name="Lai Q."/>
            <person name="Du Y."/>
            <person name="Sun F."/>
            <person name="Zhang X."/>
            <person name="Wang S."/>
            <person name="Shao Z."/>
        </authorList>
    </citation>
    <scope>NUCLEOTIDE SEQUENCE [LARGE SCALE GENOMIC DNA]</scope>
    <source>
        <strain evidence="1 2">PTG4-2</strain>
    </source>
</reference>
<proteinExistence type="predicted"/>
<gene>
    <name evidence="1" type="ORF">DLJ53_32100</name>
</gene>
<dbReference type="SUPFAM" id="SSF54909">
    <property type="entry name" value="Dimeric alpha+beta barrel"/>
    <property type="match status" value="1"/>
</dbReference>
<sequence>MITRIGLFDGTIRPGREAAFYAYVWETMLPVWQAFPGLRELDVLTGDSPELGKAYPLVTSFRFDDRAALEAALASPERQTSLEKTRGLLEMFDGRVMHQVLAPLSRP</sequence>
<dbReference type="Gene3D" id="3.30.70.100">
    <property type="match status" value="1"/>
</dbReference>
<evidence type="ECO:0008006" key="3">
    <source>
        <dbReference type="Google" id="ProtNLM"/>
    </source>
</evidence>
<dbReference type="OrthoDB" id="7107863at2"/>
<protein>
    <recommendedName>
        <fullName evidence="3">EthD domain-containing protein</fullName>
    </recommendedName>
</protein>
<dbReference type="InterPro" id="IPR011008">
    <property type="entry name" value="Dimeric_a/b-barrel"/>
</dbReference>
<keyword evidence="2" id="KW-1185">Reference proteome</keyword>
<evidence type="ECO:0000313" key="1">
    <source>
        <dbReference type="EMBL" id="RAH96554.1"/>
    </source>
</evidence>
<accession>A0A8B2NDA3</accession>
<organism evidence="1 2">
    <name type="scientific">Acuticoccus sediminis</name>
    <dbReference type="NCBI Taxonomy" id="2184697"/>
    <lineage>
        <taxon>Bacteria</taxon>
        <taxon>Pseudomonadati</taxon>
        <taxon>Pseudomonadota</taxon>
        <taxon>Alphaproteobacteria</taxon>
        <taxon>Hyphomicrobiales</taxon>
        <taxon>Amorphaceae</taxon>
        <taxon>Acuticoccus</taxon>
    </lineage>
</organism>
<comment type="caution">
    <text evidence="1">The sequence shown here is derived from an EMBL/GenBank/DDBJ whole genome shotgun (WGS) entry which is preliminary data.</text>
</comment>
<dbReference type="Proteomes" id="UP000249590">
    <property type="component" value="Unassembled WGS sequence"/>
</dbReference>
<dbReference type="RefSeq" id="WP_111352423.1">
    <property type="nucleotide sequence ID" value="NZ_QHHQ01000012.1"/>
</dbReference>
<dbReference type="EMBL" id="QHHQ01000012">
    <property type="protein sequence ID" value="RAH96554.1"/>
    <property type="molecule type" value="Genomic_DNA"/>
</dbReference>
<dbReference type="AlphaFoldDB" id="A0A8B2NDA3"/>
<evidence type="ECO:0000313" key="2">
    <source>
        <dbReference type="Proteomes" id="UP000249590"/>
    </source>
</evidence>
<name>A0A8B2NDA3_9HYPH</name>